<dbReference type="InterPro" id="IPR017970">
    <property type="entry name" value="Homeobox_CS"/>
</dbReference>
<keyword evidence="4" id="KW-0805">Transcription regulation</keyword>
<evidence type="ECO:0000256" key="9">
    <source>
        <dbReference type="PROSITE-ProRule" id="PRU00108"/>
    </source>
</evidence>
<evidence type="ECO:0000256" key="6">
    <source>
        <dbReference type="ARBA" id="ARBA00023155"/>
    </source>
</evidence>
<sequence>MEPGNYATLDGAKDMDGLPGAGGSRNLVAHSPLTSHPAAAPTLMPAVSYAPLDLPGSAEPPKQCHPCPGVPQGAAPAPVPYGYFGGGYYSCRVSRSSLKPCAQAATLAAYPAETAAAGEEYPSRPTEFAFYPGYSGPYQPMASYLDVSVVQTLGAPGEPRHDSLLPVDSYQSWALTGGWNSQMCCQGEQNPPGPFWKAAFADTSAQHPPEGCAFRRGRKKRIPYSKGQLRELEREYSANKFITKDKRRKISAATSLSERQITIWFQNRRVKEKKVLAKTLGSRSLGGSKTRSAGFSRLREIQCDGNSAPGGAALPGLVRGRRPFQRGAPRPPRRHRIPASQRKAPGLPIWAR</sequence>
<dbReference type="PROSITE" id="PS50071">
    <property type="entry name" value="HOMEOBOX_2"/>
    <property type="match status" value="1"/>
</dbReference>
<keyword evidence="14" id="KW-1185">Reference proteome</keyword>
<dbReference type="Pfam" id="PF00046">
    <property type="entry name" value="Homeodomain"/>
    <property type="match status" value="1"/>
</dbReference>
<keyword evidence="8 9" id="KW-0539">Nucleus</keyword>
<evidence type="ECO:0000256" key="8">
    <source>
        <dbReference type="ARBA" id="ARBA00023242"/>
    </source>
</evidence>
<accession>A0ABI7YBQ5</accession>
<dbReference type="PANTHER" id="PTHR45804:SF6">
    <property type="entry name" value="HOMEOBOX PROTEIN HOX-B13"/>
    <property type="match status" value="1"/>
</dbReference>
<feature type="region of interest" description="Disordered" evidence="11">
    <location>
        <begin position="304"/>
        <end position="352"/>
    </location>
</feature>
<feature type="DNA-binding region" description="Homeobox" evidence="9">
    <location>
        <begin position="217"/>
        <end position="276"/>
    </location>
</feature>
<keyword evidence="3" id="KW-0217">Developmental protein</keyword>
<reference evidence="13 14" key="1">
    <citation type="submission" date="2021-02" db="EMBL/GenBank/DDBJ databases">
        <title>Safari Cat Assemblies.</title>
        <authorList>
            <person name="Bredemeyer K.R."/>
            <person name="Murphy W.J."/>
        </authorList>
    </citation>
    <scope>NUCLEOTIDE SEQUENCE [LARGE SCALE GENOMIC DNA]</scope>
</reference>
<reference evidence="13" key="2">
    <citation type="submission" date="2025-08" db="UniProtKB">
        <authorList>
            <consortium name="Ensembl"/>
        </authorList>
    </citation>
    <scope>IDENTIFICATION</scope>
    <source>
        <strain evidence="13">breed Abyssinian</strain>
    </source>
</reference>
<dbReference type="InterPro" id="IPR001356">
    <property type="entry name" value="HD"/>
</dbReference>
<keyword evidence="5 9" id="KW-0238">DNA-binding</keyword>
<reference evidence="13" key="3">
    <citation type="submission" date="2025-09" db="UniProtKB">
        <authorList>
            <consortium name="Ensembl"/>
        </authorList>
    </citation>
    <scope>IDENTIFICATION</scope>
    <source>
        <strain evidence="13">breed Abyssinian</strain>
    </source>
</reference>
<proteinExistence type="inferred from homology"/>
<dbReference type="Proteomes" id="UP000823872">
    <property type="component" value="Chromosome E1"/>
</dbReference>
<dbReference type="GeneTree" id="ENSGT00940000159029"/>
<evidence type="ECO:0000256" key="4">
    <source>
        <dbReference type="ARBA" id="ARBA00023015"/>
    </source>
</evidence>
<evidence type="ECO:0000256" key="7">
    <source>
        <dbReference type="ARBA" id="ARBA00023163"/>
    </source>
</evidence>
<comment type="similarity">
    <text evidence="2">Belongs to the Abd-B homeobox family.</text>
</comment>
<evidence type="ECO:0000259" key="12">
    <source>
        <dbReference type="PROSITE" id="PS50071"/>
    </source>
</evidence>
<evidence type="ECO:0000256" key="11">
    <source>
        <dbReference type="SAM" id="MobiDB-lite"/>
    </source>
</evidence>
<dbReference type="PANTHER" id="PTHR45804">
    <property type="entry name" value="SEGMENTATION PROTEIN FUSHI TARAZU-LIKE PROTEIN"/>
    <property type="match status" value="1"/>
</dbReference>
<evidence type="ECO:0000256" key="10">
    <source>
        <dbReference type="RuleBase" id="RU000682"/>
    </source>
</evidence>
<keyword evidence="7" id="KW-0804">Transcription</keyword>
<evidence type="ECO:0000256" key="5">
    <source>
        <dbReference type="ARBA" id="ARBA00023125"/>
    </source>
</evidence>
<dbReference type="InterPro" id="IPR009057">
    <property type="entry name" value="Homeodomain-like_sf"/>
</dbReference>
<gene>
    <name evidence="13" type="primary">HOXB13</name>
</gene>
<name>A0ABI7YBQ5_FELCA</name>
<dbReference type="Pfam" id="PF12284">
    <property type="entry name" value="HoxA13_N"/>
    <property type="match status" value="1"/>
</dbReference>
<evidence type="ECO:0000256" key="3">
    <source>
        <dbReference type="ARBA" id="ARBA00022473"/>
    </source>
</evidence>
<evidence type="ECO:0000256" key="2">
    <source>
        <dbReference type="ARBA" id="ARBA00006317"/>
    </source>
</evidence>
<dbReference type="InterPro" id="IPR022067">
    <property type="entry name" value="HoxA13_N"/>
</dbReference>
<evidence type="ECO:0000313" key="13">
    <source>
        <dbReference type="Ensembl" id="ENSFCTP00005032266.1"/>
    </source>
</evidence>
<dbReference type="Ensembl" id="ENSFCTT00005045189.1">
    <property type="protein sequence ID" value="ENSFCTP00005032266.1"/>
    <property type="gene ID" value="ENSFCTG00005015810.1"/>
</dbReference>
<dbReference type="Gene3D" id="1.10.10.60">
    <property type="entry name" value="Homeodomain-like"/>
    <property type="match status" value="1"/>
</dbReference>
<comment type="subcellular location">
    <subcellularLocation>
        <location evidence="1 9 10">Nucleus</location>
    </subcellularLocation>
</comment>
<feature type="domain" description="Homeobox" evidence="12">
    <location>
        <begin position="215"/>
        <end position="275"/>
    </location>
</feature>
<dbReference type="SMART" id="SM00389">
    <property type="entry name" value="HOX"/>
    <property type="match status" value="1"/>
</dbReference>
<dbReference type="PROSITE" id="PS00027">
    <property type="entry name" value="HOMEOBOX_1"/>
    <property type="match status" value="1"/>
</dbReference>
<dbReference type="SUPFAM" id="SSF46689">
    <property type="entry name" value="Homeodomain-like"/>
    <property type="match status" value="1"/>
</dbReference>
<organism evidence="13 14">
    <name type="scientific">Felis catus</name>
    <name type="common">Cat</name>
    <name type="synonym">Felis silvestris catus</name>
    <dbReference type="NCBI Taxonomy" id="9685"/>
    <lineage>
        <taxon>Eukaryota</taxon>
        <taxon>Metazoa</taxon>
        <taxon>Chordata</taxon>
        <taxon>Craniata</taxon>
        <taxon>Vertebrata</taxon>
        <taxon>Euteleostomi</taxon>
        <taxon>Mammalia</taxon>
        <taxon>Eutheria</taxon>
        <taxon>Laurasiatheria</taxon>
        <taxon>Carnivora</taxon>
        <taxon>Feliformia</taxon>
        <taxon>Felidae</taxon>
        <taxon>Felinae</taxon>
        <taxon>Felis</taxon>
    </lineage>
</organism>
<evidence type="ECO:0000313" key="14">
    <source>
        <dbReference type="Proteomes" id="UP000823872"/>
    </source>
</evidence>
<evidence type="ECO:0000256" key="1">
    <source>
        <dbReference type="ARBA" id="ARBA00004123"/>
    </source>
</evidence>
<dbReference type="CDD" id="cd00086">
    <property type="entry name" value="homeodomain"/>
    <property type="match status" value="1"/>
</dbReference>
<dbReference type="InterPro" id="IPR051003">
    <property type="entry name" value="AP_axis_regulatory_Homeobox"/>
</dbReference>
<protein>
    <recommendedName>
        <fullName evidence="12">Homeobox domain-containing protein</fullName>
    </recommendedName>
</protein>
<keyword evidence="6 9" id="KW-0371">Homeobox</keyword>
<feature type="region of interest" description="Disordered" evidence="11">
    <location>
        <begin position="1"/>
        <end position="32"/>
    </location>
</feature>